<dbReference type="SUPFAM" id="SSF55729">
    <property type="entry name" value="Acyl-CoA N-acyltransferases (Nat)"/>
    <property type="match status" value="1"/>
</dbReference>
<reference evidence="1 2" key="1">
    <citation type="journal article" date="2019" name="Int. J. Syst. Evol. Microbiol.">
        <title>The Global Catalogue of Microorganisms (GCM) 10K type strain sequencing project: providing services to taxonomists for standard genome sequencing and annotation.</title>
        <authorList>
            <consortium name="The Broad Institute Genomics Platform"/>
            <consortium name="The Broad Institute Genome Sequencing Center for Infectious Disease"/>
            <person name="Wu L."/>
            <person name="Ma J."/>
        </authorList>
    </citation>
    <scope>NUCLEOTIDE SEQUENCE [LARGE SCALE GENOMIC DNA]</scope>
    <source>
        <strain evidence="1 2">JCM 15503</strain>
    </source>
</reference>
<gene>
    <name evidence="1" type="ORF">GCM10009107_27820</name>
</gene>
<proteinExistence type="predicted"/>
<evidence type="ECO:0000313" key="2">
    <source>
        <dbReference type="Proteomes" id="UP001500279"/>
    </source>
</evidence>
<accession>A0ABN1K2L4</accession>
<dbReference type="Proteomes" id="UP001500279">
    <property type="component" value="Unassembled WGS sequence"/>
</dbReference>
<organism evidence="1 2">
    <name type="scientific">Ideonella azotifigens</name>
    <dbReference type="NCBI Taxonomy" id="513160"/>
    <lineage>
        <taxon>Bacteria</taxon>
        <taxon>Pseudomonadati</taxon>
        <taxon>Pseudomonadota</taxon>
        <taxon>Betaproteobacteria</taxon>
        <taxon>Burkholderiales</taxon>
        <taxon>Sphaerotilaceae</taxon>
        <taxon>Ideonella</taxon>
    </lineage>
</organism>
<dbReference type="Gene3D" id="3.40.630.30">
    <property type="match status" value="1"/>
</dbReference>
<evidence type="ECO:0000313" key="1">
    <source>
        <dbReference type="EMBL" id="GAA0753105.1"/>
    </source>
</evidence>
<name>A0ABN1K2L4_9BURK</name>
<evidence type="ECO:0008006" key="3">
    <source>
        <dbReference type="Google" id="ProtNLM"/>
    </source>
</evidence>
<comment type="caution">
    <text evidence="1">The sequence shown here is derived from an EMBL/GenBank/DDBJ whole genome shotgun (WGS) entry which is preliminary data.</text>
</comment>
<sequence>MRLCFNPVGIGAEMVGMSMPAPVQLLGFRLRIAHTRQDLLAACSVRAGAYGRHLPQLQQSLLAPDDMDSDAHSSVLLCEEKRSGKPVGTMRLQHSLGGPLQIEHSVAMPAEVLACSRVELTRFAVSQGADPLVRLALMKAAFLHSRAAGVQLMLLGARSPALVRLYQRLQCSELFGAGASFPLQHAGGLPHRVLINDLRSVEARWRAAGHAWLGFMLDTWHPDIDVTRNPPASASADQALPLAA</sequence>
<dbReference type="EMBL" id="BAAAEW010000016">
    <property type="protein sequence ID" value="GAA0753105.1"/>
    <property type="molecule type" value="Genomic_DNA"/>
</dbReference>
<keyword evidence="2" id="KW-1185">Reference proteome</keyword>
<protein>
    <recommendedName>
        <fullName evidence="3">N-acetyltransferase domain-containing protein</fullName>
    </recommendedName>
</protein>
<dbReference type="InterPro" id="IPR016181">
    <property type="entry name" value="Acyl_CoA_acyltransferase"/>
</dbReference>